<keyword evidence="2" id="KW-1185">Reference proteome</keyword>
<reference evidence="1 2" key="1">
    <citation type="submission" date="2016-12" db="EMBL/GenBank/DDBJ databases">
        <title>The genomes of Aspergillus section Nigri reveals drivers in fungal speciation.</title>
        <authorList>
            <consortium name="DOE Joint Genome Institute"/>
            <person name="Vesth T.C."/>
            <person name="Nybo J."/>
            <person name="Theobald S."/>
            <person name="Brandl J."/>
            <person name="Frisvad J.C."/>
            <person name="Nielsen K.F."/>
            <person name="Lyhne E.K."/>
            <person name="Kogle M.E."/>
            <person name="Kuo A."/>
            <person name="Riley R."/>
            <person name="Clum A."/>
            <person name="Nolan M."/>
            <person name="Lipzen A."/>
            <person name="Salamov A."/>
            <person name="Henrissat B."/>
            <person name="Wiebenga A."/>
            <person name="De Vries R.P."/>
            <person name="Grigoriev I.V."/>
            <person name="Mortensen U.H."/>
            <person name="Andersen M.R."/>
            <person name="Baker S.E."/>
        </authorList>
    </citation>
    <scope>NUCLEOTIDE SEQUENCE [LARGE SCALE GENOMIC DNA]</scope>
    <source>
        <strain evidence="1 2">CBS 117.55</strain>
    </source>
</reference>
<evidence type="ECO:0008006" key="3">
    <source>
        <dbReference type="Google" id="ProtNLM"/>
    </source>
</evidence>
<dbReference type="PANTHER" id="PTHR38123:SF1">
    <property type="entry name" value="HYDROPHOBIC SURFACE BINDING PROTEIN"/>
    <property type="match status" value="1"/>
</dbReference>
<evidence type="ECO:0000313" key="2">
    <source>
        <dbReference type="Proteomes" id="UP000247233"/>
    </source>
</evidence>
<dbReference type="Pfam" id="PF12296">
    <property type="entry name" value="HsbA"/>
    <property type="match status" value="1"/>
</dbReference>
<comment type="caution">
    <text evidence="1">The sequence shown here is derived from an EMBL/GenBank/DDBJ whole genome shotgun (WGS) entry which is preliminary data.</text>
</comment>
<evidence type="ECO:0000313" key="1">
    <source>
        <dbReference type="EMBL" id="PWY75509.1"/>
    </source>
</evidence>
<protein>
    <recommendedName>
        <fullName evidence="3">Hydrophobic surface binding protein A</fullName>
    </recommendedName>
</protein>
<organism evidence="1 2">
    <name type="scientific">Aspergillus heteromorphus CBS 117.55</name>
    <dbReference type="NCBI Taxonomy" id="1448321"/>
    <lineage>
        <taxon>Eukaryota</taxon>
        <taxon>Fungi</taxon>
        <taxon>Dikarya</taxon>
        <taxon>Ascomycota</taxon>
        <taxon>Pezizomycotina</taxon>
        <taxon>Eurotiomycetes</taxon>
        <taxon>Eurotiomycetidae</taxon>
        <taxon>Eurotiales</taxon>
        <taxon>Aspergillaceae</taxon>
        <taxon>Aspergillus</taxon>
        <taxon>Aspergillus subgen. Circumdati</taxon>
    </lineage>
</organism>
<dbReference type="VEuPathDB" id="FungiDB:BO70DRAFT_398355"/>
<dbReference type="GO" id="GO:0005576">
    <property type="term" value="C:extracellular region"/>
    <property type="evidence" value="ECO:0007669"/>
    <property type="project" value="TreeGrafter"/>
</dbReference>
<gene>
    <name evidence="1" type="ORF">BO70DRAFT_398355</name>
</gene>
<accession>A0A317VPG9</accession>
<dbReference type="PANTHER" id="PTHR38123">
    <property type="entry name" value="CELL WALL SERINE-THREONINE-RICH GALACTOMANNOPROTEIN MP1 (AFU_ORTHOLOGUE AFUA_4G03240)"/>
    <property type="match status" value="1"/>
</dbReference>
<dbReference type="OrthoDB" id="4492297at2759"/>
<dbReference type="STRING" id="1448321.A0A317VPG9"/>
<dbReference type="GeneID" id="37069012"/>
<name>A0A317VPG9_9EURO</name>
<proteinExistence type="predicted"/>
<dbReference type="Proteomes" id="UP000247233">
    <property type="component" value="Unassembled WGS sequence"/>
</dbReference>
<dbReference type="EMBL" id="MSFL01000021">
    <property type="protein sequence ID" value="PWY75509.1"/>
    <property type="molecule type" value="Genomic_DNA"/>
</dbReference>
<dbReference type="AlphaFoldDB" id="A0A317VPG9"/>
<dbReference type="InterPro" id="IPR021054">
    <property type="entry name" value="Cell_wall_mannoprotein_1"/>
</dbReference>
<sequence>MSPPTITTKSLLPIFLLTTFTFTLTSATLLATTTPMAMTMPMTPLLTMLLTTITTTYALPTLISDKTTIAAAPADAIISAIHTLATDYTTLYSDVKAITATEQEYNTALAAESVVEHDIRHVIEAAASAEPLNADSSKKVLEATELPYPDFMSDLLGAFKGKAETVATLGKTYEVRRILENLNHLSDSLVVALQNKVVKEDVDSLAAGRKWVDQLFSDTIHAFGS</sequence>
<dbReference type="RefSeq" id="XP_025397475.1">
    <property type="nucleotide sequence ID" value="XM_025546775.1"/>
</dbReference>